<protein>
    <recommendedName>
        <fullName evidence="3">Phage tail protein</fullName>
    </recommendedName>
</protein>
<sequence>MMTLGLFVFTLSTVPYQNLNRTTAYRWPTNSRVGLPPAAQFLGQGNDHITLSGILLPELTGGRLSLLALETMAAKGKAWPLIEGTGTIYGMYVVTGYNETRTLFFPDGAARRIEFTLDLMRVDESLSAMLGDLKEQAGTLMKRAGTLADKVKTSMGGIFS</sequence>
<gene>
    <name evidence="1" type="ORF">EZJ58_1806</name>
</gene>
<dbReference type="InterPro" id="IPR016912">
    <property type="entry name" value="Phage_P2_GpU"/>
</dbReference>
<dbReference type="Pfam" id="PF06995">
    <property type="entry name" value="Phage_P2_GpU"/>
    <property type="match status" value="1"/>
</dbReference>
<organism evidence="1 2">
    <name type="scientific">Sodalis ligni</name>
    <dbReference type="NCBI Taxonomy" id="2697027"/>
    <lineage>
        <taxon>Bacteria</taxon>
        <taxon>Pseudomonadati</taxon>
        <taxon>Pseudomonadota</taxon>
        <taxon>Gammaproteobacteria</taxon>
        <taxon>Enterobacterales</taxon>
        <taxon>Bruguierivoracaceae</taxon>
        <taxon>Sodalis</taxon>
    </lineage>
</organism>
<evidence type="ECO:0000313" key="1">
    <source>
        <dbReference type="EMBL" id="TCL03727.1"/>
    </source>
</evidence>
<accession>A0A4R1NAH3</accession>
<name>A0A4R1NAH3_9GAMM</name>
<dbReference type="AlphaFoldDB" id="A0A4R1NAH3"/>
<keyword evidence="2" id="KW-1185">Reference proteome</keyword>
<proteinExistence type="predicted"/>
<evidence type="ECO:0000313" key="2">
    <source>
        <dbReference type="Proteomes" id="UP000294555"/>
    </source>
</evidence>
<evidence type="ECO:0008006" key="3">
    <source>
        <dbReference type="Google" id="ProtNLM"/>
    </source>
</evidence>
<comment type="caution">
    <text evidence="1">The sequence shown here is derived from an EMBL/GenBank/DDBJ whole genome shotgun (WGS) entry which is preliminary data.</text>
</comment>
<dbReference type="InterPro" id="IPR009734">
    <property type="entry name" value="Myoviridae_GpU"/>
</dbReference>
<dbReference type="PIRSF" id="PIRSF029208">
    <property type="entry name" value="Phage_tail_GPU"/>
    <property type="match status" value="1"/>
</dbReference>
<dbReference type="Proteomes" id="UP000294555">
    <property type="component" value="Unassembled WGS sequence"/>
</dbReference>
<dbReference type="EMBL" id="SJOI01000001">
    <property type="protein sequence ID" value="TCL03727.1"/>
    <property type="molecule type" value="Genomic_DNA"/>
</dbReference>
<reference evidence="1 2" key="1">
    <citation type="submission" date="2019-02" db="EMBL/GenBank/DDBJ databases">
        <title>Investigation of anaerobic lignin degradation for improved lignocellulosic biofuels.</title>
        <authorList>
            <person name="Deangelis K."/>
        </authorList>
    </citation>
    <scope>NUCLEOTIDE SEQUENCE [LARGE SCALE GENOMIC DNA]</scope>
    <source>
        <strain evidence="1 2">159R</strain>
    </source>
</reference>